<dbReference type="InParanoid" id="A0A3Q1GP19"/>
<dbReference type="Ensembl" id="ENSAPOT00000026502.1">
    <property type="protein sequence ID" value="ENSAPOP00000032506.1"/>
    <property type="gene ID" value="ENSAPOG00000020469.1"/>
</dbReference>
<dbReference type="GeneTree" id="ENSGT01030000238584"/>
<protein>
    <submittedName>
        <fullName evidence="1">Uncharacterized protein</fullName>
    </submittedName>
</protein>
<reference evidence="1" key="2">
    <citation type="submission" date="2025-09" db="UniProtKB">
        <authorList>
            <consortium name="Ensembl"/>
        </authorList>
    </citation>
    <scope>IDENTIFICATION</scope>
</reference>
<dbReference type="AlphaFoldDB" id="A0A3Q1GP19"/>
<sequence>LIPLKQCDIMTKRRRSRTLSDQQRSKRKVHLGQAFQRWREFRERLSFGSCGLLSGAEQFLCMRCGRPSLPPSRAAFILSR</sequence>
<evidence type="ECO:0000313" key="2">
    <source>
        <dbReference type="Proteomes" id="UP000257200"/>
    </source>
</evidence>
<keyword evidence="2" id="KW-1185">Reference proteome</keyword>
<reference evidence="1" key="1">
    <citation type="submission" date="2025-08" db="UniProtKB">
        <authorList>
            <consortium name="Ensembl"/>
        </authorList>
    </citation>
    <scope>IDENTIFICATION</scope>
</reference>
<evidence type="ECO:0000313" key="1">
    <source>
        <dbReference type="Ensembl" id="ENSAPOP00000032506.1"/>
    </source>
</evidence>
<proteinExistence type="predicted"/>
<name>A0A3Q1GP19_9TELE</name>
<accession>A0A3Q1GP19</accession>
<dbReference type="Proteomes" id="UP000257200">
    <property type="component" value="Unplaced"/>
</dbReference>
<organism evidence="1 2">
    <name type="scientific">Acanthochromis polyacanthus</name>
    <name type="common">spiny chromis</name>
    <dbReference type="NCBI Taxonomy" id="80966"/>
    <lineage>
        <taxon>Eukaryota</taxon>
        <taxon>Metazoa</taxon>
        <taxon>Chordata</taxon>
        <taxon>Craniata</taxon>
        <taxon>Vertebrata</taxon>
        <taxon>Euteleostomi</taxon>
        <taxon>Actinopterygii</taxon>
        <taxon>Neopterygii</taxon>
        <taxon>Teleostei</taxon>
        <taxon>Neoteleostei</taxon>
        <taxon>Acanthomorphata</taxon>
        <taxon>Ovalentaria</taxon>
        <taxon>Pomacentridae</taxon>
        <taxon>Acanthochromis</taxon>
    </lineage>
</organism>